<gene>
    <name evidence="22" type="ORF">PSYICH_LOCUS1706</name>
</gene>
<dbReference type="InterPro" id="IPR007642">
    <property type="entry name" value="RNA_pol_Rpb2_2"/>
</dbReference>
<feature type="domain" description="RNA polymerase beta subunit protrusion" evidence="19">
    <location>
        <begin position="31"/>
        <end position="405"/>
    </location>
</feature>
<dbReference type="Pfam" id="PF04563">
    <property type="entry name" value="RNA_pol_Rpb2_1"/>
    <property type="match status" value="1"/>
</dbReference>
<evidence type="ECO:0000256" key="7">
    <source>
        <dbReference type="ARBA" id="ARBA00022723"/>
    </source>
</evidence>
<evidence type="ECO:0000313" key="22">
    <source>
        <dbReference type="EMBL" id="CAH1100011.1"/>
    </source>
</evidence>
<evidence type="ECO:0000256" key="6">
    <source>
        <dbReference type="ARBA" id="ARBA00022695"/>
    </source>
</evidence>
<dbReference type="Pfam" id="PF00562">
    <property type="entry name" value="RNA_pol_Rpb2_6"/>
    <property type="match status" value="1"/>
</dbReference>
<feature type="domain" description="RNA polymerase Rpb2" evidence="18">
    <location>
        <begin position="180"/>
        <end position="368"/>
    </location>
</feature>
<dbReference type="AlphaFoldDB" id="A0A9P0G6Q7"/>
<dbReference type="FunFam" id="3.90.1110.10:FF:000007">
    <property type="entry name" value="DNA-directed RNA polymerase subunit beta"/>
    <property type="match status" value="1"/>
</dbReference>
<dbReference type="PROSITE" id="PS01166">
    <property type="entry name" value="RNA_POL_BETA"/>
    <property type="match status" value="1"/>
</dbReference>
<dbReference type="GO" id="GO:0032549">
    <property type="term" value="F:ribonucleoside binding"/>
    <property type="evidence" value="ECO:0007669"/>
    <property type="project" value="InterPro"/>
</dbReference>
<evidence type="ECO:0000256" key="2">
    <source>
        <dbReference type="ARBA" id="ARBA00006835"/>
    </source>
</evidence>
<keyword evidence="7" id="KW-0479">Metal-binding</keyword>
<dbReference type="GO" id="GO:0003677">
    <property type="term" value="F:DNA binding"/>
    <property type="evidence" value="ECO:0007669"/>
    <property type="project" value="InterPro"/>
</dbReference>
<protein>
    <recommendedName>
        <fullName evidence="15">DNA-directed RNA polymerase subunit beta</fullName>
        <ecNumber evidence="15">2.7.7.6</ecNumber>
    </recommendedName>
</protein>
<dbReference type="Pfam" id="PF06883">
    <property type="entry name" value="RNA_pol_Rpa2_4"/>
    <property type="match status" value="1"/>
</dbReference>
<dbReference type="Proteomes" id="UP001153636">
    <property type="component" value="Chromosome 10"/>
</dbReference>
<dbReference type="FunFam" id="2.40.270.10:FF:000011">
    <property type="entry name" value="DNA-directed RNA polymerase subunit beta"/>
    <property type="match status" value="1"/>
</dbReference>
<dbReference type="Gene3D" id="3.90.1800.10">
    <property type="entry name" value="RNA polymerase alpha subunit dimerisation domain"/>
    <property type="match status" value="1"/>
</dbReference>
<organism evidence="22 23">
    <name type="scientific">Psylliodes chrysocephalus</name>
    <dbReference type="NCBI Taxonomy" id="3402493"/>
    <lineage>
        <taxon>Eukaryota</taxon>
        <taxon>Metazoa</taxon>
        <taxon>Ecdysozoa</taxon>
        <taxon>Arthropoda</taxon>
        <taxon>Hexapoda</taxon>
        <taxon>Insecta</taxon>
        <taxon>Pterygota</taxon>
        <taxon>Neoptera</taxon>
        <taxon>Endopterygota</taxon>
        <taxon>Coleoptera</taxon>
        <taxon>Polyphaga</taxon>
        <taxon>Cucujiformia</taxon>
        <taxon>Chrysomeloidea</taxon>
        <taxon>Chrysomelidae</taxon>
        <taxon>Galerucinae</taxon>
        <taxon>Alticini</taxon>
        <taxon>Psylliodes</taxon>
    </lineage>
</organism>
<dbReference type="Pfam" id="PF04560">
    <property type="entry name" value="RNA_pol_Rpb2_7"/>
    <property type="match status" value="1"/>
</dbReference>
<dbReference type="InterPro" id="IPR015712">
    <property type="entry name" value="DNA-dir_RNA_pol_su2"/>
</dbReference>
<evidence type="ECO:0000256" key="11">
    <source>
        <dbReference type="ARBA" id="ARBA00023242"/>
    </source>
</evidence>
<dbReference type="OrthoDB" id="10248617at2759"/>
<dbReference type="InterPro" id="IPR014724">
    <property type="entry name" value="RNA_pol_RPB2_OB-fold"/>
</dbReference>
<comment type="similarity">
    <text evidence="2 14">Belongs to the RNA polymerase beta chain family.</text>
</comment>
<evidence type="ECO:0000313" key="23">
    <source>
        <dbReference type="Proteomes" id="UP001153636"/>
    </source>
</evidence>
<evidence type="ECO:0000256" key="13">
    <source>
        <dbReference type="ARBA" id="ARBA00047768"/>
    </source>
</evidence>
<feature type="domain" description="DNA-directed RNA polymerase I subunit RPA2" evidence="21">
    <location>
        <begin position="559"/>
        <end position="616"/>
    </location>
</feature>
<evidence type="ECO:0000256" key="1">
    <source>
        <dbReference type="ARBA" id="ARBA00004604"/>
    </source>
</evidence>
<dbReference type="EMBL" id="OV651822">
    <property type="protein sequence ID" value="CAH1100011.1"/>
    <property type="molecule type" value="Genomic_DNA"/>
</dbReference>
<keyword evidence="4 15" id="KW-0240">DNA-directed RNA polymerase</keyword>
<dbReference type="InterPro" id="IPR007644">
    <property type="entry name" value="RNA_pol_bsu_protrusion"/>
</dbReference>
<comment type="function">
    <text evidence="12">DNA-dependent RNA polymerase catalyzes the transcription of DNA into RNA using the four ribonucleoside triphosphates as substrates. Second largest core component of RNA polymerase I which synthesizes ribosomal RNA precursors. Proposed to contribute to the polymerase catalytic activity and forms the polymerase active center together with the largest subunit. Pol I is composed of mobile elements and RPA2 is part of the core element with the central large cleft and probably a clamp element that moves to open and close the cleft.</text>
</comment>
<sequence>MEMETPTLKYLTNVDFGKPPENQNEILQKMGEPHITSFNYMVNQGLTEAIKDLNSVEFTLNDRKIKLCITDYSFHKPEVSQEMVLVSNKTIYPTTCRQSADTYKGKFFVDVGWYVDGVQQQSFTKDLGEIPIMVKSDRCNLHKLKPKQLVDHGEHEQEWGGYFIIKGNEKLVRMLLMTRRNYPIAIRRSGWKQRGTLFSDSGISIRCVRSDQTATNNVLHFVTDGSAKLMFSYQKTLYYAPLCLILKCLCNFSDQYIYQKLIQSCEDDTYYVDCVQNMLRAVHQENLHTTDDCKIYLGRMFRVKFYECPEWYTDMEIANFILKKCILIHLDNNEDKFNMLVFMTQKLFVFAQDKCKLEGADAVMVQELLLGGHLYLQIVKEKLYSWLNVLKINILKLAKANNFNLTQTEILKAARSSGGLEHALSNFLATGNVNSVSGLGLMQDKGLVIMAENINRMRYMSHFRAVHRGAFFQEMRTTEARQLLPDAWGFICPVHTPDGSPCGLLNHLALDCVVTDVPDAEKVKNIPVVLTELGMKPLKYADTIDLKTSYSVQLDGRIIGFISASDIARIVQKLRLFKIKGKLIPETLEIALVPIKKTVAQYPGLFLFTGPARMMRPLMNLYANNIELVGTLEQVYMDICVTPEEAYEKVTTHMELSKCAFLSNLAQLIPMPDCNQSPRNMYQCQMGKQTMGTPCHTWDLQSETKLYRLQTPGSPLFRPVHYDNILLDDFAMGTNAVVAVISYTGYDMEDAMIINKSSEERGLAHGMIYKSEFVELDHVDSYFEREPPTKDKPFNLPKFIDSDGLPYVGRILKESEPLYSFFDADRQHYVVKNFKGKEECYLHSVKLCANFGQKNAKKTVCFTYRVPRNPSVGDKFASRAGQKGICSQKWPSEDLPFTETGLVPDIVFNPHGFPSRMTIAMMIEIMAGKSAALHGLVHDATPFKFTEEDTAIDYFGRLLEKGGYNYYGTETMYSGIDGREMTAQIFFGIVHYQRLRHMVSDKWQVRSTGPINILTRQPLKGRKRGGGVRFGEMERDALISHGASFLLQDRLFHCSDETTAFVCTSCGTLLGPVTAVTRFSDKPQHAETKETCRLCDTEEHISKIQIPYIFKFFVTQLASCNINVRLGCQQV</sequence>
<keyword evidence="11" id="KW-0539">Nucleus</keyword>
<dbReference type="GO" id="GO:0005730">
    <property type="term" value="C:nucleolus"/>
    <property type="evidence" value="ECO:0007669"/>
    <property type="project" value="UniProtKB-SubCell"/>
</dbReference>
<evidence type="ECO:0000256" key="8">
    <source>
        <dbReference type="ARBA" id="ARBA00022771"/>
    </source>
</evidence>
<keyword evidence="5 15" id="KW-0808">Transferase</keyword>
<evidence type="ECO:0000259" key="21">
    <source>
        <dbReference type="Pfam" id="PF06883"/>
    </source>
</evidence>
<comment type="catalytic activity">
    <reaction evidence="13">
        <text>RNA(n) + a ribonucleoside 5'-triphosphate = RNA(n+1) + diphosphate</text>
        <dbReference type="Rhea" id="RHEA:21248"/>
        <dbReference type="Rhea" id="RHEA-COMP:14527"/>
        <dbReference type="Rhea" id="RHEA-COMP:17342"/>
        <dbReference type="ChEBI" id="CHEBI:33019"/>
        <dbReference type="ChEBI" id="CHEBI:61557"/>
        <dbReference type="ChEBI" id="CHEBI:140395"/>
        <dbReference type="EC" id="2.7.7.6"/>
    </reaction>
    <physiologicalReaction direction="left-to-right" evidence="13">
        <dbReference type="Rhea" id="RHEA:21249"/>
    </physiologicalReaction>
</comment>
<comment type="subunit">
    <text evidence="3">Component of the RNA polymerase I (Pol I) complex consisting of at least 13 subunits.</text>
</comment>
<dbReference type="Gene3D" id="3.90.1110.10">
    <property type="entry name" value="RNA polymerase Rpb2, domain 2"/>
    <property type="match status" value="1"/>
</dbReference>
<dbReference type="Pfam" id="PF04565">
    <property type="entry name" value="RNA_pol_Rpb2_3"/>
    <property type="match status" value="1"/>
</dbReference>
<comment type="subcellular location">
    <subcellularLocation>
        <location evidence="1">Nucleus</location>
        <location evidence="1">Nucleolus</location>
    </subcellularLocation>
</comment>
<evidence type="ECO:0000256" key="9">
    <source>
        <dbReference type="ARBA" id="ARBA00022833"/>
    </source>
</evidence>
<evidence type="ECO:0000256" key="10">
    <source>
        <dbReference type="ARBA" id="ARBA00023163"/>
    </source>
</evidence>
<reference evidence="22" key="1">
    <citation type="submission" date="2022-01" db="EMBL/GenBank/DDBJ databases">
        <authorList>
            <person name="King R."/>
        </authorList>
    </citation>
    <scope>NUCLEOTIDE SEQUENCE</scope>
</reference>
<evidence type="ECO:0000256" key="15">
    <source>
        <dbReference type="RuleBase" id="RU363031"/>
    </source>
</evidence>
<dbReference type="Gene3D" id="3.90.1100.10">
    <property type="match status" value="2"/>
</dbReference>
<evidence type="ECO:0000259" key="17">
    <source>
        <dbReference type="Pfam" id="PF04560"/>
    </source>
</evidence>
<evidence type="ECO:0000256" key="14">
    <source>
        <dbReference type="RuleBase" id="RU000434"/>
    </source>
</evidence>
<dbReference type="GO" id="GO:0008270">
    <property type="term" value="F:zinc ion binding"/>
    <property type="evidence" value="ECO:0007669"/>
    <property type="project" value="UniProtKB-KW"/>
</dbReference>
<dbReference type="Pfam" id="PF04561">
    <property type="entry name" value="RNA_pol_Rpb2_2"/>
    <property type="match status" value="1"/>
</dbReference>
<feature type="domain" description="DNA-directed RNA polymerase subunit 2 hybrid-binding" evidence="16">
    <location>
        <begin position="666"/>
        <end position="1024"/>
    </location>
</feature>
<keyword evidence="23" id="KW-1185">Reference proteome</keyword>
<dbReference type="GO" id="GO:0006351">
    <property type="term" value="P:DNA-templated transcription"/>
    <property type="evidence" value="ECO:0007669"/>
    <property type="project" value="InterPro"/>
</dbReference>
<dbReference type="InterPro" id="IPR007645">
    <property type="entry name" value="RNA_pol_Rpb2_3"/>
</dbReference>
<dbReference type="SUPFAM" id="SSF64484">
    <property type="entry name" value="beta and beta-prime subunits of DNA dependent RNA-polymerase"/>
    <property type="match status" value="1"/>
</dbReference>
<proteinExistence type="inferred from homology"/>
<dbReference type="InterPro" id="IPR007641">
    <property type="entry name" value="RNA_pol_Rpb2_7"/>
</dbReference>
<dbReference type="EC" id="2.7.7.6" evidence="15"/>
<dbReference type="InterPro" id="IPR009674">
    <property type="entry name" value="Rpa2_dom_4"/>
</dbReference>
<keyword evidence="6 15" id="KW-0548">Nucleotidyltransferase</keyword>
<dbReference type="Gene3D" id="2.40.270.10">
    <property type="entry name" value="DNA-directed RNA polymerase, subunit 2, domain 6"/>
    <property type="match status" value="1"/>
</dbReference>
<evidence type="ECO:0000256" key="3">
    <source>
        <dbReference type="ARBA" id="ARBA00011251"/>
    </source>
</evidence>
<keyword evidence="8" id="KW-0863">Zinc-finger</keyword>
<feature type="domain" description="RNA polymerase Rpb2" evidence="17">
    <location>
        <begin position="1026"/>
        <end position="1126"/>
    </location>
</feature>
<dbReference type="CDD" id="cd00653">
    <property type="entry name" value="RNA_pol_B_RPB2"/>
    <property type="match status" value="1"/>
</dbReference>
<evidence type="ECO:0000259" key="18">
    <source>
        <dbReference type="Pfam" id="PF04561"/>
    </source>
</evidence>
<keyword evidence="10 15" id="KW-0804">Transcription</keyword>
<evidence type="ECO:0000256" key="5">
    <source>
        <dbReference type="ARBA" id="ARBA00022679"/>
    </source>
</evidence>
<evidence type="ECO:0000259" key="20">
    <source>
        <dbReference type="Pfam" id="PF04565"/>
    </source>
</evidence>
<keyword evidence="9" id="KW-0862">Zinc</keyword>
<accession>A0A9P0G6Q7</accession>
<dbReference type="GO" id="GO:0003899">
    <property type="term" value="F:DNA-directed RNA polymerase activity"/>
    <property type="evidence" value="ECO:0007669"/>
    <property type="project" value="UniProtKB-EC"/>
</dbReference>
<dbReference type="FunFam" id="3.90.1100.10:FF:000008">
    <property type="entry name" value="DNA-directed RNA polymerase subunit beta"/>
    <property type="match status" value="1"/>
</dbReference>
<evidence type="ECO:0000259" key="16">
    <source>
        <dbReference type="Pfam" id="PF00562"/>
    </source>
</evidence>
<evidence type="ECO:0000256" key="4">
    <source>
        <dbReference type="ARBA" id="ARBA00022478"/>
    </source>
</evidence>
<dbReference type="Gene3D" id="2.40.50.150">
    <property type="match status" value="1"/>
</dbReference>
<dbReference type="InterPro" id="IPR037033">
    <property type="entry name" value="DNA-dir_RNAP_su2_hyb_sf"/>
</dbReference>
<dbReference type="FunFam" id="3.90.1100.10:FF:000016">
    <property type="entry name" value="DNA-directed RNA polymerase subunit beta"/>
    <property type="match status" value="1"/>
</dbReference>
<evidence type="ECO:0000256" key="12">
    <source>
        <dbReference type="ARBA" id="ARBA00025539"/>
    </source>
</evidence>
<dbReference type="InterPro" id="IPR037034">
    <property type="entry name" value="RNA_pol_Rpb2_2_sf"/>
</dbReference>
<dbReference type="GO" id="GO:0000428">
    <property type="term" value="C:DNA-directed RNA polymerase complex"/>
    <property type="evidence" value="ECO:0007669"/>
    <property type="project" value="UniProtKB-KW"/>
</dbReference>
<feature type="domain" description="RNA polymerase Rpb2" evidence="20">
    <location>
        <begin position="450"/>
        <end position="514"/>
    </location>
</feature>
<dbReference type="InterPro" id="IPR007121">
    <property type="entry name" value="RNA_pol_bsu_CS"/>
</dbReference>
<dbReference type="PANTHER" id="PTHR20856">
    <property type="entry name" value="DNA-DIRECTED RNA POLYMERASE I SUBUNIT 2"/>
    <property type="match status" value="1"/>
</dbReference>
<dbReference type="FunFam" id="3.90.1800.10:FF:000004">
    <property type="entry name" value="DNA-directed RNA polymerase subunit beta"/>
    <property type="match status" value="1"/>
</dbReference>
<name>A0A9P0G6Q7_9CUCU</name>
<dbReference type="InterPro" id="IPR007120">
    <property type="entry name" value="DNA-dir_RNAP_su2_dom"/>
</dbReference>
<evidence type="ECO:0000259" key="19">
    <source>
        <dbReference type="Pfam" id="PF04563"/>
    </source>
</evidence>